<proteinExistence type="predicted"/>
<keyword evidence="3" id="KW-1185">Reference proteome</keyword>
<dbReference type="AlphaFoldDB" id="A0A919N2P0"/>
<evidence type="ECO:0000313" key="2">
    <source>
        <dbReference type="EMBL" id="GIF01138.1"/>
    </source>
</evidence>
<dbReference type="Proteomes" id="UP000636960">
    <property type="component" value="Unassembled WGS sequence"/>
</dbReference>
<protein>
    <submittedName>
        <fullName evidence="2">Uncharacterized protein</fullName>
    </submittedName>
</protein>
<dbReference type="EMBL" id="BOMV01000099">
    <property type="protein sequence ID" value="GIF01138.1"/>
    <property type="molecule type" value="Genomic_DNA"/>
</dbReference>
<gene>
    <name evidence="2" type="ORF">Ari01nite_86020</name>
</gene>
<feature type="transmembrane region" description="Helical" evidence="1">
    <location>
        <begin position="138"/>
        <end position="160"/>
    </location>
</feature>
<reference evidence="2" key="1">
    <citation type="submission" date="2021-01" db="EMBL/GenBank/DDBJ databases">
        <title>Whole genome shotgun sequence of Actinoplanes rishiriensis NBRC 108556.</title>
        <authorList>
            <person name="Komaki H."/>
            <person name="Tamura T."/>
        </authorList>
    </citation>
    <scope>NUCLEOTIDE SEQUENCE</scope>
    <source>
        <strain evidence="2">NBRC 108556</strain>
    </source>
</reference>
<name>A0A919N2P0_9ACTN</name>
<accession>A0A919N2P0</accession>
<organism evidence="2 3">
    <name type="scientific">Paractinoplanes rishiriensis</name>
    <dbReference type="NCBI Taxonomy" id="1050105"/>
    <lineage>
        <taxon>Bacteria</taxon>
        <taxon>Bacillati</taxon>
        <taxon>Actinomycetota</taxon>
        <taxon>Actinomycetes</taxon>
        <taxon>Micromonosporales</taxon>
        <taxon>Micromonosporaceae</taxon>
        <taxon>Paractinoplanes</taxon>
    </lineage>
</organism>
<evidence type="ECO:0000256" key="1">
    <source>
        <dbReference type="SAM" id="Phobius"/>
    </source>
</evidence>
<keyword evidence="1" id="KW-1133">Transmembrane helix</keyword>
<keyword evidence="1" id="KW-0472">Membrane</keyword>
<evidence type="ECO:0000313" key="3">
    <source>
        <dbReference type="Proteomes" id="UP000636960"/>
    </source>
</evidence>
<comment type="caution">
    <text evidence="2">The sequence shown here is derived from an EMBL/GenBank/DDBJ whole genome shotgun (WGS) entry which is preliminary data.</text>
</comment>
<feature type="transmembrane region" description="Helical" evidence="1">
    <location>
        <begin position="110"/>
        <end position="132"/>
    </location>
</feature>
<keyword evidence="1" id="KW-0812">Transmembrane</keyword>
<sequence length="228" mass="24342">MEVLVGYGWVLRTGDTLPASATDRACRVAAGLLRPVWLLYDRPTPASGHITLDFGHARSTRRDTQVSAAPSKTPVEGQVRHQVGSAAVAVQPELRATNWEVGISRRAETVVFGVFAELSTLVHEVIVLSWWADRLRTLVALVALVALATVAGSMSTFGLLSTQRLLVQWFSDGPTPDRVKAALEGQGSHAELIATGGRFATPYALQAAGYQSRESSRQQAAGNGGEPV</sequence>